<dbReference type="EMBL" id="JACGCM010000723">
    <property type="protein sequence ID" value="KAF6167568.1"/>
    <property type="molecule type" value="Genomic_DNA"/>
</dbReference>
<protein>
    <submittedName>
        <fullName evidence="2">Uncharacterized protein</fullName>
    </submittedName>
</protein>
<proteinExistence type="predicted"/>
<name>A0A7J7NKW8_9MAGN</name>
<evidence type="ECO:0000313" key="2">
    <source>
        <dbReference type="EMBL" id="KAF6167568.1"/>
    </source>
</evidence>
<keyword evidence="1" id="KW-0472">Membrane</keyword>
<comment type="caution">
    <text evidence="2">The sequence shown here is derived from an EMBL/GenBank/DDBJ whole genome shotgun (WGS) entry which is preliminary data.</text>
</comment>
<evidence type="ECO:0000256" key="1">
    <source>
        <dbReference type="SAM" id="Phobius"/>
    </source>
</evidence>
<keyword evidence="1" id="KW-1133">Transmembrane helix</keyword>
<dbReference type="Proteomes" id="UP000541444">
    <property type="component" value="Unassembled WGS sequence"/>
</dbReference>
<sequence>SNNGHIIRPIKRDLEIRIQGGENHLQKLLEKIFYLFLFVIASIYINTILSKKSSGEVVVFNPFKGFPR</sequence>
<accession>A0A7J7NKW8</accession>
<reference evidence="2 3" key="1">
    <citation type="journal article" date="2020" name="IScience">
        <title>Genome Sequencing of the Endangered Kingdonia uniflora (Circaeasteraceae, Ranunculales) Reveals Potential Mechanisms of Evolutionary Specialization.</title>
        <authorList>
            <person name="Sun Y."/>
            <person name="Deng T."/>
            <person name="Zhang A."/>
            <person name="Moore M.J."/>
            <person name="Landis J.B."/>
            <person name="Lin N."/>
            <person name="Zhang H."/>
            <person name="Zhang X."/>
            <person name="Huang J."/>
            <person name="Zhang X."/>
            <person name="Sun H."/>
            <person name="Wang H."/>
        </authorList>
    </citation>
    <scope>NUCLEOTIDE SEQUENCE [LARGE SCALE GENOMIC DNA]</scope>
    <source>
        <strain evidence="2">TB1705</strain>
        <tissue evidence="2">Leaf</tissue>
    </source>
</reference>
<organism evidence="2 3">
    <name type="scientific">Kingdonia uniflora</name>
    <dbReference type="NCBI Taxonomy" id="39325"/>
    <lineage>
        <taxon>Eukaryota</taxon>
        <taxon>Viridiplantae</taxon>
        <taxon>Streptophyta</taxon>
        <taxon>Embryophyta</taxon>
        <taxon>Tracheophyta</taxon>
        <taxon>Spermatophyta</taxon>
        <taxon>Magnoliopsida</taxon>
        <taxon>Ranunculales</taxon>
        <taxon>Circaeasteraceae</taxon>
        <taxon>Kingdonia</taxon>
    </lineage>
</organism>
<evidence type="ECO:0000313" key="3">
    <source>
        <dbReference type="Proteomes" id="UP000541444"/>
    </source>
</evidence>
<feature type="transmembrane region" description="Helical" evidence="1">
    <location>
        <begin position="32"/>
        <end position="49"/>
    </location>
</feature>
<feature type="non-terminal residue" evidence="2">
    <location>
        <position position="68"/>
    </location>
</feature>
<dbReference type="AlphaFoldDB" id="A0A7J7NKW8"/>
<keyword evidence="3" id="KW-1185">Reference proteome</keyword>
<keyword evidence="1" id="KW-0812">Transmembrane</keyword>
<gene>
    <name evidence="2" type="ORF">GIB67_031151</name>
</gene>